<feature type="repeat" description="WD" evidence="6">
    <location>
        <begin position="1490"/>
        <end position="1521"/>
    </location>
</feature>
<sequence length="2258" mass="249488">MASKLRLGLVVVLFVLLRPRQEAWSTVRRATREASASRGRVAIVTGASTGLGLATAQSFATSGNFSLIVLAGRSQEKHEKALDSLRQLTPVAELRYMPLELDSLASVRGFVVDFLAMKLPLHCLVLNAGVMALPSRQETRDGHEYQLAVNYLGHFLLANLLVDHMASTASPRDPGRIISLSSSAHLIPSALQRGDLSDLQSPDKYAPWQAYGQAKLCNLLFAYELDRRCRLGGIPIASNAIHPGAVATELKRHLPQNQQEEDQGQNPLEGVYQALKSVVQPLLDLIVQSPEEGARTTVLLATSDQGKLSGYYWQDGRPSASLDTEVQGLLPPPLRALRILSRLLKAVAPPEKAATSYDTETWRELWRESERLVGLEASEKPAVFAGLTQVSLEQKLLLVDVKRKVWKPRRLFADTPSGNLRELSETDAPTDQVLWVEPPWAPGSVLAGGLTSHRQMGPMDLAQAEPRDLLCYTPAAFPTVASGAMPRSLDERSLMPVQKLHLTMAVLTLRSEQDVQAAKLGLANAAAEFAKDYPGTGQMPSDPKPGPLHFRLCGLDSDGDTVLFAKVRPEDEASLHSLHRRIQERMLAGEGAVASTSSPVAEPEQNDQEQITTLSNEKLSRIEGNTFSSYPLSMRVLRHDAVRLGLPLRSDGSVGLQELLTLPFFKSNGFVEKDVEAEVRCNNKQRFQLWTEDGAGRIRASQGHKMKEVVDSELLQPVQRAEDLPICIHGTYFTKWSPKKKCQVQVWSQIKQAWLSGDMERSFSMPKDCAVAIYLDVPKALEQGIKLYRSANDVILTRGDESGRIPPALFQRVVEIKSGRPVEEPCADTTDSETAEEALPCPAWLLSSTYRNFGSRRSLMLPCTSPESSSAFRWKTSEEEAKSQSQAKYRRPGQAAFTVVAVSGKILFAGSLPGCFTVREIKAKLGQVEEQRLLHGTRSLDDAELLQALASDEALRLVCVRTLRRLAVSGGSDRGLCLWDLDRGQADCDLVGHTSAILCISVHWPSQRALTGSRDRSVQLWRLSGECLLEMRGHLDAVHCLSADWETNVALSASLDQTLVFWDLDTGEILQELMDHASPAVSLDVDWVGRQALAGAMDGSLQLWDLRSTAAERRNSHQAELRFLRASWNDLQAVSGDPSGRVVLWDLAPLEALRLCSPDGPAITCMSVNPDMREVAAGGIDGILYFWSCGEVRKRKAIQAHSSAVFVLEVDWAGRSALTSGDDGRLCFWNLILGSCLRVLSGHLDAVSCLVVNWPSAVAISAAADCTLRLWDVGRGLCLRCLPNHRITALEVDWEKQRVLAVGADPVVRLRDVFRRGVCVKELPEYDRTVFCVAVDWAAMHALTGGDECQLILWDLCSSEVLRRFQGHRDAVCCVEADWNGRRCLSGSCDNSLLLWNLDTAEVLLRLAGHDGGARCIGVAWSARQALTGGDDCALRLWDLSTAANVAVLEGHTAAVCGVDLMWQTQQAASACKDATVRIWCLNQRCCTQVLPHDVTVRCLEVDWSSSQLLSGSSDGLVRLWHWSSEDVQEFEGHTGGVTCLSVDWSSGLAISGSADNSLRIWDLKAEDDASDSTLFQVGEVLCVTMGCGPGFLQGLLNVTVADWELETSLTCRRHQLKCMRNSNQGLLLNVASAAIAVCPSLELTERPVEKHGSSQTSSLNPSRKPSHCSSRRGSAKEPKEKEAKAFEAALAVFQSLHGIDDDAPPEHVIIQDFFDDNGVSFKDSPPNWAILAALRRPLSRSDKTDQKHGSLSTRQQLMNSQAAVENARKRAQYQRQASLHIQKVTNNRAIDIQALRHFHLFFLPLGYVPSSPVFKQHLSIAYIEDARWEEQTDASESQDQALTTKGPGSAMNNEQRALLLAVFRKSIKKVTAKGGKAALMNRWTWFRFLIHCDLIGPADSWDHRKAEELKVPWVLAGKIFKLCQEANSNPPALSFGSWANALQAVLRSSGLYAKGPEIVEAIFKTFLPRAQEQLGITDDDAQKTVTKAMQGERKKSMHGSQRAMSMSRSMSRNMSRSASRALSFFSAAGSTIGDDQSEAGDPPDSKLPQTWQLNLAEQQMCEPECLQLLHEYKALLQALFQHYVQEDFNDPDNEPLMGPVLFQKLLKDLQFLPDFVQTFALEKHMLECETRYGQESLNFNAFVECLCRLCFCHLNIYGSSMQQLAPSKQKMLWVMAMLEARLPPELGGRPEGDQSPRGPDCLWNRRNETFDISACPQEAIIFFKTMGGVPKPRTELNFERLQSCDVEDLYPQSPFRR</sequence>
<name>A0A1Q9D078_SYMMI</name>
<evidence type="ECO:0000313" key="11">
    <source>
        <dbReference type="Proteomes" id="UP000186817"/>
    </source>
</evidence>
<dbReference type="PROSITE" id="PS00678">
    <property type="entry name" value="WD_REPEATS_1"/>
    <property type="match status" value="7"/>
</dbReference>
<organism evidence="10 11">
    <name type="scientific">Symbiodinium microadriaticum</name>
    <name type="common">Dinoflagellate</name>
    <name type="synonym">Zooxanthella microadriatica</name>
    <dbReference type="NCBI Taxonomy" id="2951"/>
    <lineage>
        <taxon>Eukaryota</taxon>
        <taxon>Sar</taxon>
        <taxon>Alveolata</taxon>
        <taxon>Dinophyceae</taxon>
        <taxon>Suessiales</taxon>
        <taxon>Symbiodiniaceae</taxon>
        <taxon>Symbiodinium</taxon>
    </lineage>
</organism>
<evidence type="ECO:0000256" key="7">
    <source>
        <dbReference type="SAM" id="MobiDB-lite"/>
    </source>
</evidence>
<dbReference type="Pfam" id="PF00400">
    <property type="entry name" value="WD40"/>
    <property type="match status" value="9"/>
</dbReference>
<dbReference type="Pfam" id="PF10469">
    <property type="entry name" value="AKAP7_NLS"/>
    <property type="match status" value="1"/>
</dbReference>
<dbReference type="SUPFAM" id="SSF51735">
    <property type="entry name" value="NAD(P)-binding Rossmann-fold domains"/>
    <property type="match status" value="1"/>
</dbReference>
<dbReference type="InterPro" id="IPR002745">
    <property type="entry name" value="Ptrans_KptA/Tpt1"/>
</dbReference>
<dbReference type="InterPro" id="IPR036291">
    <property type="entry name" value="NAD(P)-bd_dom_sf"/>
</dbReference>
<feature type="region of interest" description="Disordered" evidence="7">
    <location>
        <begin position="1988"/>
        <end position="2008"/>
    </location>
</feature>
<dbReference type="InterPro" id="IPR015943">
    <property type="entry name" value="WD40/YVTN_repeat-like_dom_sf"/>
</dbReference>
<dbReference type="InterPro" id="IPR002347">
    <property type="entry name" value="SDR_fam"/>
</dbReference>
<dbReference type="PANTHER" id="PTHR19848">
    <property type="entry name" value="WD40 REPEAT PROTEIN"/>
    <property type="match status" value="1"/>
</dbReference>
<dbReference type="Gene3D" id="3.20.170.30">
    <property type="match status" value="1"/>
</dbReference>
<dbReference type="SUPFAM" id="SSF50978">
    <property type="entry name" value="WD40 repeat-like"/>
    <property type="match status" value="3"/>
</dbReference>
<dbReference type="OrthoDB" id="191139at2759"/>
<dbReference type="Pfam" id="PF01885">
    <property type="entry name" value="PTS_2-RNA"/>
    <property type="match status" value="1"/>
</dbReference>
<dbReference type="PROSITE" id="PS50082">
    <property type="entry name" value="WD_REPEATS_2"/>
    <property type="match status" value="10"/>
</dbReference>
<feature type="repeat" description="WD" evidence="6">
    <location>
        <begin position="1449"/>
        <end position="1480"/>
    </location>
</feature>
<feature type="repeat" description="WD" evidence="6">
    <location>
        <begin position="990"/>
        <end position="1024"/>
    </location>
</feature>
<keyword evidence="4" id="KW-0677">Repeat</keyword>
<dbReference type="Pfam" id="PF00106">
    <property type="entry name" value="adh_short"/>
    <property type="match status" value="1"/>
</dbReference>
<dbReference type="Gene3D" id="2.130.10.10">
    <property type="entry name" value="YVTN repeat-like/Quinoprotein amine dehydrogenase"/>
    <property type="match status" value="4"/>
</dbReference>
<feature type="repeat" description="WD" evidence="6">
    <location>
        <begin position="1073"/>
        <end position="1114"/>
    </location>
</feature>
<dbReference type="SMART" id="SM00320">
    <property type="entry name" value="WD40"/>
    <property type="match status" value="15"/>
</dbReference>
<feature type="repeat" description="WD" evidence="6">
    <location>
        <begin position="1198"/>
        <end position="1239"/>
    </location>
</feature>
<reference evidence="10 11" key="1">
    <citation type="submission" date="2016-02" db="EMBL/GenBank/DDBJ databases">
        <title>Genome analysis of coral dinoflagellate symbionts highlights evolutionary adaptations to a symbiotic lifestyle.</title>
        <authorList>
            <person name="Aranda M."/>
            <person name="Li Y."/>
            <person name="Liew Y.J."/>
            <person name="Baumgarten S."/>
            <person name="Simakov O."/>
            <person name="Wilson M."/>
            <person name="Piel J."/>
            <person name="Ashoor H."/>
            <person name="Bougouffa S."/>
            <person name="Bajic V.B."/>
            <person name="Ryu T."/>
            <person name="Ravasi T."/>
            <person name="Bayer T."/>
            <person name="Micklem G."/>
            <person name="Kim H."/>
            <person name="Bhak J."/>
            <person name="Lajeunesse T.C."/>
            <person name="Voolstra C.R."/>
        </authorList>
    </citation>
    <scope>NUCLEOTIDE SEQUENCE [LARGE SCALE GENOMIC DNA]</scope>
    <source>
        <strain evidence="10 11">CCMP2467</strain>
    </source>
</reference>
<keyword evidence="11" id="KW-1185">Reference proteome</keyword>
<dbReference type="Proteomes" id="UP000186817">
    <property type="component" value="Unassembled WGS sequence"/>
</dbReference>
<evidence type="ECO:0000313" key="10">
    <source>
        <dbReference type="EMBL" id="OLP88571.1"/>
    </source>
</evidence>
<keyword evidence="3 6" id="KW-0853">WD repeat</keyword>
<feature type="compositionally biased region" description="Polar residues" evidence="7">
    <location>
        <begin position="1654"/>
        <end position="1664"/>
    </location>
</feature>
<dbReference type="InterPro" id="IPR042081">
    <property type="entry name" value="RNA_2'-PTrans_C"/>
</dbReference>
<dbReference type="PANTHER" id="PTHR19848:SF8">
    <property type="entry name" value="F-BOX AND WD REPEAT DOMAIN CONTAINING 7"/>
    <property type="match status" value="1"/>
</dbReference>
<feature type="repeat" description="WD" evidence="6">
    <location>
        <begin position="1407"/>
        <end position="1448"/>
    </location>
</feature>
<dbReference type="GO" id="GO:0000215">
    <property type="term" value="F:tRNA 2'-phosphotransferase activity"/>
    <property type="evidence" value="ECO:0007669"/>
    <property type="project" value="UniProtKB-EC"/>
</dbReference>
<protein>
    <recommendedName>
        <fullName evidence="2">2'-phosphotransferase</fullName>
        <ecNumber evidence="2">2.7.1.160</ecNumber>
    </recommendedName>
</protein>
<feature type="signal peptide" evidence="8">
    <location>
        <begin position="1"/>
        <end position="23"/>
    </location>
</feature>
<feature type="repeat" description="WD" evidence="6">
    <location>
        <begin position="1240"/>
        <end position="1273"/>
    </location>
</feature>
<dbReference type="InterPro" id="IPR001680">
    <property type="entry name" value="WD40_rpt"/>
</dbReference>
<evidence type="ECO:0000256" key="1">
    <source>
        <dbReference type="ARBA" id="ARBA00003343"/>
    </source>
</evidence>
<proteinExistence type="predicted"/>
<evidence type="ECO:0000256" key="3">
    <source>
        <dbReference type="ARBA" id="ARBA00022574"/>
    </source>
</evidence>
<dbReference type="InterPro" id="IPR036322">
    <property type="entry name" value="WD40_repeat_dom_sf"/>
</dbReference>
<dbReference type="SUPFAM" id="SSF56399">
    <property type="entry name" value="ADP-ribosylation"/>
    <property type="match status" value="1"/>
</dbReference>
<feature type="repeat" description="WD" evidence="6">
    <location>
        <begin position="1531"/>
        <end position="1572"/>
    </location>
</feature>
<evidence type="ECO:0000259" key="9">
    <source>
        <dbReference type="Pfam" id="PF10469"/>
    </source>
</evidence>
<feature type="region of interest" description="Disordered" evidence="7">
    <location>
        <begin position="1647"/>
        <end position="1682"/>
    </location>
</feature>
<keyword evidence="8" id="KW-0732">Signal</keyword>
<accession>A0A1Q9D078</accession>
<dbReference type="CDD" id="cd00200">
    <property type="entry name" value="WD40"/>
    <property type="match status" value="2"/>
</dbReference>
<dbReference type="PRINTS" id="PR00081">
    <property type="entry name" value="GDHRDH"/>
</dbReference>
<feature type="chain" id="PRO_5013249086" description="2'-phosphotransferase" evidence="8">
    <location>
        <begin position="24"/>
        <end position="2258"/>
    </location>
</feature>
<evidence type="ECO:0000256" key="8">
    <source>
        <dbReference type="SAM" id="SignalP"/>
    </source>
</evidence>
<gene>
    <name evidence="10" type="primary">TIC32</name>
    <name evidence="10" type="ORF">AK812_SmicGene30075</name>
</gene>
<comment type="caution">
    <text evidence="10">The sequence shown here is derived from an EMBL/GenBank/DDBJ whole genome shotgun (WGS) entry which is preliminary data.</text>
</comment>
<comment type="function">
    <text evidence="1">Catalyzes the last step of tRNA splicing, the transfer of the splice junction 2'-phosphate from ligated tRNA to NAD to produce ADP-ribose 1''-2'' cyclic phosphate.</text>
</comment>
<dbReference type="Gene3D" id="1.10.10.970">
    <property type="entry name" value="RNA 2'-phosphotransferase, Tpt1/KptA family, N-terminal domain"/>
    <property type="match status" value="1"/>
</dbReference>
<dbReference type="InterPro" id="IPR019510">
    <property type="entry name" value="AKAP7-like_phosphoesterase"/>
</dbReference>
<dbReference type="PROSITE" id="PS50294">
    <property type="entry name" value="WD_REPEATS_REGION"/>
    <property type="match status" value="7"/>
</dbReference>
<dbReference type="EMBL" id="LSRX01000806">
    <property type="protein sequence ID" value="OLP88571.1"/>
    <property type="molecule type" value="Genomic_DNA"/>
</dbReference>
<dbReference type="EC" id="2.7.1.160" evidence="2"/>
<evidence type="ECO:0000256" key="6">
    <source>
        <dbReference type="PROSITE-ProRule" id="PRU00221"/>
    </source>
</evidence>
<dbReference type="Gene3D" id="3.40.50.720">
    <property type="entry name" value="NAD(P)-binding Rossmann-like Domain"/>
    <property type="match status" value="1"/>
</dbReference>
<evidence type="ECO:0000256" key="2">
    <source>
        <dbReference type="ARBA" id="ARBA00012007"/>
    </source>
</evidence>
<dbReference type="InterPro" id="IPR042080">
    <property type="entry name" value="RNA_2'-PTrans_N"/>
</dbReference>
<dbReference type="InterPro" id="IPR019775">
    <property type="entry name" value="WD40_repeat_CS"/>
</dbReference>
<feature type="domain" description="A-kinase anchor protein 7-like phosphoesterase" evidence="9">
    <location>
        <begin position="488"/>
        <end position="589"/>
    </location>
</feature>
<feature type="repeat" description="WD" evidence="6">
    <location>
        <begin position="1031"/>
        <end position="1072"/>
    </location>
</feature>
<comment type="catalytic activity">
    <reaction evidence="5">
        <text>2'-phospho-[ligated tRNA] + NAD(+) = mature tRNA + ADP-alpha-D-ribose 1'',2''-cyclic phosphate + nicotinamide</text>
        <dbReference type="Rhea" id="RHEA:23324"/>
        <dbReference type="Rhea" id="RHEA-COMP:11106"/>
        <dbReference type="Rhea" id="RHEA-COMP:11107"/>
        <dbReference type="ChEBI" id="CHEBI:17154"/>
        <dbReference type="ChEBI" id="CHEBI:57540"/>
        <dbReference type="ChEBI" id="CHEBI:76596"/>
        <dbReference type="ChEBI" id="CHEBI:82883"/>
        <dbReference type="ChEBI" id="CHEBI:85027"/>
        <dbReference type="EC" id="2.7.1.160"/>
    </reaction>
</comment>
<dbReference type="Gene3D" id="3.90.1140.10">
    <property type="entry name" value="Cyclic phosphodiesterase"/>
    <property type="match status" value="1"/>
</dbReference>
<evidence type="ECO:0000256" key="5">
    <source>
        <dbReference type="ARBA" id="ARBA00047949"/>
    </source>
</evidence>
<feature type="repeat" description="WD" evidence="6">
    <location>
        <begin position="1365"/>
        <end position="1406"/>
    </location>
</feature>
<evidence type="ECO:0000256" key="4">
    <source>
        <dbReference type="ARBA" id="ARBA00022737"/>
    </source>
</evidence>